<proteinExistence type="predicted"/>
<dbReference type="InterPro" id="IPR001650">
    <property type="entry name" value="Helicase_C-like"/>
</dbReference>
<dbReference type="PANTHER" id="PTHR24075:SF5">
    <property type="entry name" value="U5 SMALL NUCLEAR RIBONUCLEOPROTEIN 200 KDA HELICASE"/>
    <property type="match status" value="1"/>
</dbReference>
<dbReference type="GO" id="GO:0003723">
    <property type="term" value="F:RNA binding"/>
    <property type="evidence" value="ECO:0007669"/>
    <property type="project" value="TreeGrafter"/>
</dbReference>
<dbReference type="Proteomes" id="UP000194236">
    <property type="component" value="Unassembled WGS sequence"/>
</dbReference>
<dbReference type="SUPFAM" id="SSF52540">
    <property type="entry name" value="P-loop containing nucleoside triphosphate hydrolases"/>
    <property type="match status" value="1"/>
</dbReference>
<dbReference type="AlphaFoldDB" id="A0A1Y3BRT5"/>
<keyword evidence="2" id="KW-0812">Transmembrane</keyword>
<evidence type="ECO:0000256" key="4">
    <source>
        <dbReference type="ARBA" id="ARBA00022801"/>
    </source>
</evidence>
<dbReference type="Pfam" id="PF23445">
    <property type="entry name" value="WHD_SNRNP200"/>
    <property type="match status" value="1"/>
</dbReference>
<dbReference type="Pfam" id="PF02889">
    <property type="entry name" value="Sec63"/>
    <property type="match status" value="1"/>
</dbReference>
<dbReference type="InterPro" id="IPR027417">
    <property type="entry name" value="P-loop_NTPase"/>
</dbReference>
<dbReference type="GO" id="GO:0016020">
    <property type="term" value="C:membrane"/>
    <property type="evidence" value="ECO:0007669"/>
    <property type="project" value="UniProtKB-SubCell"/>
</dbReference>
<evidence type="ECO:0000256" key="2">
    <source>
        <dbReference type="ARBA" id="ARBA00022692"/>
    </source>
</evidence>
<keyword evidence="7" id="KW-1133">Transmembrane helix</keyword>
<dbReference type="EMBL" id="MUJZ01009204">
    <property type="protein sequence ID" value="OTF82286.1"/>
    <property type="molecule type" value="Genomic_DNA"/>
</dbReference>
<comment type="subcellular location">
    <subcellularLocation>
        <location evidence="1">Membrane</location>
        <topology evidence="1">Multi-pass membrane protein</topology>
    </subcellularLocation>
</comment>
<protein>
    <submittedName>
        <fullName evidence="10">U5 small nuclear ribonucleoprotein 200 kDa helicase-like protein</fullName>
    </submittedName>
</protein>
<reference evidence="10 11" key="1">
    <citation type="submission" date="2017-03" db="EMBL/GenBank/DDBJ databases">
        <title>Genome Survey of Euroglyphus maynei.</title>
        <authorList>
            <person name="Arlian L.G."/>
            <person name="Morgan M.S."/>
            <person name="Rider S.D."/>
        </authorList>
    </citation>
    <scope>NUCLEOTIDE SEQUENCE [LARGE SCALE GENOMIC DNA]</scope>
    <source>
        <strain evidence="10">Arlian Lab</strain>
        <tissue evidence="10">Whole body</tissue>
    </source>
</reference>
<keyword evidence="10" id="KW-0687">Ribonucleoprotein</keyword>
<evidence type="ECO:0000256" key="5">
    <source>
        <dbReference type="ARBA" id="ARBA00022806"/>
    </source>
</evidence>
<keyword evidence="11" id="KW-1185">Reference proteome</keyword>
<dbReference type="Gene3D" id="1.10.10.10">
    <property type="entry name" value="Winged helix-like DNA-binding domain superfamily/Winged helix DNA-binding domain"/>
    <property type="match status" value="1"/>
</dbReference>
<keyword evidence="5 10" id="KW-0347">Helicase</keyword>
<evidence type="ECO:0000313" key="11">
    <source>
        <dbReference type="Proteomes" id="UP000194236"/>
    </source>
</evidence>
<dbReference type="PANTHER" id="PTHR24075">
    <property type="entry name" value="SEC63 DOMAIN-CONTAINING"/>
    <property type="match status" value="1"/>
</dbReference>
<dbReference type="SUPFAM" id="SSF46785">
    <property type="entry name" value="Winged helix' DNA-binding domain"/>
    <property type="match status" value="1"/>
</dbReference>
<evidence type="ECO:0000313" key="10">
    <source>
        <dbReference type="EMBL" id="OTF82286.1"/>
    </source>
</evidence>
<dbReference type="GO" id="GO:0003724">
    <property type="term" value="F:RNA helicase activity"/>
    <property type="evidence" value="ECO:0007669"/>
    <property type="project" value="TreeGrafter"/>
</dbReference>
<dbReference type="InterPro" id="IPR036388">
    <property type="entry name" value="WH-like_DNA-bd_sf"/>
</dbReference>
<feature type="domain" description="Helicase C-terminal" evidence="9">
    <location>
        <begin position="13"/>
        <end position="101"/>
    </location>
</feature>
<evidence type="ECO:0000256" key="3">
    <source>
        <dbReference type="ARBA" id="ARBA00022741"/>
    </source>
</evidence>
<evidence type="ECO:0000256" key="8">
    <source>
        <dbReference type="ARBA" id="ARBA00023136"/>
    </source>
</evidence>
<accession>A0A1Y3BRT5</accession>
<evidence type="ECO:0000256" key="6">
    <source>
        <dbReference type="ARBA" id="ARBA00022840"/>
    </source>
</evidence>
<dbReference type="Gene3D" id="3.40.50.300">
    <property type="entry name" value="P-loop containing nucleotide triphosphate hydrolases"/>
    <property type="match status" value="1"/>
</dbReference>
<dbReference type="GO" id="GO:0005524">
    <property type="term" value="F:ATP binding"/>
    <property type="evidence" value="ECO:0007669"/>
    <property type="project" value="UniProtKB-KW"/>
</dbReference>
<dbReference type="GO" id="GO:0005681">
    <property type="term" value="C:spliceosomal complex"/>
    <property type="evidence" value="ECO:0007669"/>
    <property type="project" value="TreeGrafter"/>
</dbReference>
<dbReference type="GO" id="GO:0000388">
    <property type="term" value="P:spliceosome conformational change to release U4 (or U4atac) and U1 (or U11)"/>
    <property type="evidence" value="ECO:0007669"/>
    <property type="project" value="TreeGrafter"/>
</dbReference>
<dbReference type="Gene3D" id="1.10.3380.10">
    <property type="entry name" value="Sec63 N-terminal domain-like domain"/>
    <property type="match status" value="1"/>
</dbReference>
<comment type="caution">
    <text evidence="10">The sequence shown here is derived from an EMBL/GenBank/DDBJ whole genome shotgun (WGS) entry which is preliminary data.</text>
</comment>
<evidence type="ECO:0000259" key="9">
    <source>
        <dbReference type="SMART" id="SM00490"/>
    </source>
</evidence>
<keyword evidence="3" id="KW-0547">Nucleotide-binding</keyword>
<name>A0A1Y3BRT5_EURMA</name>
<gene>
    <name evidence="10" type="ORF">BLA29_008281</name>
</gene>
<dbReference type="OrthoDB" id="5575at2759"/>
<dbReference type="GO" id="GO:0016787">
    <property type="term" value="F:hydrolase activity"/>
    <property type="evidence" value="ECO:0007669"/>
    <property type="project" value="UniProtKB-KW"/>
</dbReference>
<dbReference type="InterPro" id="IPR004179">
    <property type="entry name" value="Sec63-dom"/>
</dbReference>
<evidence type="ECO:0000256" key="7">
    <source>
        <dbReference type="ARBA" id="ARBA00022989"/>
    </source>
</evidence>
<keyword evidence="4" id="KW-0378">Hydrolase</keyword>
<keyword evidence="6" id="KW-0067">ATP-binding</keyword>
<dbReference type="SUPFAM" id="SSF158702">
    <property type="entry name" value="Sec63 N-terminal domain-like"/>
    <property type="match status" value="1"/>
</dbReference>
<dbReference type="FunFam" id="1.10.10.10:FF:000012">
    <property type="entry name" value="U5 small nuclear ribonucleoprotein helicase"/>
    <property type="match status" value="1"/>
</dbReference>
<feature type="non-terminal residue" evidence="10">
    <location>
        <position position="306"/>
    </location>
</feature>
<dbReference type="InterPro" id="IPR036390">
    <property type="entry name" value="WH_DNA-bd_sf"/>
</dbReference>
<sequence length="306" mass="35325">MNFQKFLKEISDPTLRETISNGVAYLHEGTTTKDRRIIETLFEAGAIQIIVISANLCWSTTLSAYLVLIMDTQFYNGRIHSYEDYPISDVIQMVGHSGRSMRDDCSKCVIFCQSTKKEFFKKFLLEPLPIESHLDHSLNDHFNAEIVTRTIENKQDAVDYLTWTFLYRRMSKNPNYYNLTGLTHRHLSDHLSELVENTLKDLEDSKCISIENDIDLSPLNFGMIAAYYYIHYSTIELFSLSLNAKTKIRNLIEIISSATEYENIPIRHREDGILQQLHSKVPNKIPQAKMSDPHTKSNLLIQAHLS</sequence>
<dbReference type="SMART" id="SM00490">
    <property type="entry name" value="HELICc"/>
    <property type="match status" value="1"/>
</dbReference>
<organism evidence="10 11">
    <name type="scientific">Euroglyphus maynei</name>
    <name type="common">Mayne's house dust mite</name>
    <dbReference type="NCBI Taxonomy" id="6958"/>
    <lineage>
        <taxon>Eukaryota</taxon>
        <taxon>Metazoa</taxon>
        <taxon>Ecdysozoa</taxon>
        <taxon>Arthropoda</taxon>
        <taxon>Chelicerata</taxon>
        <taxon>Arachnida</taxon>
        <taxon>Acari</taxon>
        <taxon>Acariformes</taxon>
        <taxon>Sarcoptiformes</taxon>
        <taxon>Astigmata</taxon>
        <taxon>Psoroptidia</taxon>
        <taxon>Analgoidea</taxon>
        <taxon>Pyroglyphidae</taxon>
        <taxon>Pyroglyphinae</taxon>
        <taxon>Euroglyphus</taxon>
    </lineage>
</organism>
<evidence type="ECO:0000256" key="1">
    <source>
        <dbReference type="ARBA" id="ARBA00004141"/>
    </source>
</evidence>
<dbReference type="InterPro" id="IPR057842">
    <property type="entry name" value="WH_MER3"/>
</dbReference>
<keyword evidence="8" id="KW-0472">Membrane</keyword>